<proteinExistence type="predicted"/>
<evidence type="ECO:0000313" key="2">
    <source>
        <dbReference type="EMBL" id="CBN76666.1"/>
    </source>
</evidence>
<name>D8LBF7_ECTSI</name>
<dbReference type="EMBL" id="FN647682">
    <property type="protein sequence ID" value="CBN76666.1"/>
    <property type="molecule type" value="Genomic_DNA"/>
</dbReference>
<dbReference type="AlphaFoldDB" id="D8LBF7"/>
<dbReference type="Proteomes" id="UP000002630">
    <property type="component" value="Linkage Group LG01"/>
</dbReference>
<dbReference type="EMBL" id="FN649726">
    <property type="protein sequence ID" value="CBN76666.1"/>
    <property type="molecule type" value="Genomic_DNA"/>
</dbReference>
<organism evidence="2 3">
    <name type="scientific">Ectocarpus siliculosus</name>
    <name type="common">Brown alga</name>
    <name type="synonym">Conferva siliculosa</name>
    <dbReference type="NCBI Taxonomy" id="2880"/>
    <lineage>
        <taxon>Eukaryota</taxon>
        <taxon>Sar</taxon>
        <taxon>Stramenopiles</taxon>
        <taxon>Ochrophyta</taxon>
        <taxon>PX clade</taxon>
        <taxon>Phaeophyceae</taxon>
        <taxon>Ectocarpales</taxon>
        <taxon>Ectocarpaceae</taxon>
        <taxon>Ectocarpus</taxon>
    </lineage>
</organism>
<protein>
    <submittedName>
        <fullName evidence="2">Uncharacterized protein</fullName>
    </submittedName>
</protein>
<evidence type="ECO:0000313" key="3">
    <source>
        <dbReference type="Proteomes" id="UP000002630"/>
    </source>
</evidence>
<keyword evidence="3" id="KW-1185">Reference proteome</keyword>
<accession>D8LBF7</accession>
<dbReference type="OrthoDB" id="70856at2759"/>
<feature type="region of interest" description="Disordered" evidence="1">
    <location>
        <begin position="89"/>
        <end position="149"/>
    </location>
</feature>
<evidence type="ECO:0000256" key="1">
    <source>
        <dbReference type="SAM" id="MobiDB-lite"/>
    </source>
</evidence>
<dbReference type="InParanoid" id="D8LBF7"/>
<sequence length="699" mass="79642">MVHPIQAGREALQEAPVRTLEIIWGAIHAAQMNPVVPHATGSGYFQDGQSKDDVLDVIGIPGDCESLLPSCSQSDDLGEGVFIDEVNSPIGIPHETESGGKRKSKTTSTPSERKRDDASPKGRRAREFDARKERAAERKAKKERLKRQQELDRLKRAKKQQHEILEQQQECISMQEEDDRSTAVDRHIRDLEIWASSVAFAKERALELTSTRDASDQKLIEDQLARDRADQHIQRNELFRQRKIDLMEQDTVDEPVKVASSVADDQLQEGRHDDVDFARDSCQDLLDQLLLLRQRIVKTMQMERLRREQLETFQTQYQKLETDLRQAERLQRTYARGGVTAGILGDVSVQELKDVDASVARQHTLLGKYQSVLNERREIWDLCVSRIQKLKIALCAKEADLRTQLQRVRVSMAGLRKKAERIRSKNESLAALRASVESKTKIMKNRADLFTTEQSLLDSHTGQYFDSDIWQQGVTQRMSKATFADDLQVELKRLTRNIDGNIQQTKLIDETLARDIAEGQKVEMITQKLGQIVHVSQERLNRMVSRTVVQELRDVLDTQQESDDASVPAKTEEKTLAEVIRDKSSHQRSLEEKQWVALDILINPDLYTALSVVEKEELQLNDEYKTELTREDVARILGLPHEIQLALPQMKSAAEIDAHKLLTTYTLEHGDAEFAKADEQSQDHMSLAPEVIFECSGSP</sequence>
<gene>
    <name evidence="2" type="ORF">Esi_0000_0419</name>
</gene>
<feature type="compositionally biased region" description="Basic and acidic residues" evidence="1">
    <location>
        <begin position="111"/>
        <end position="149"/>
    </location>
</feature>
<reference evidence="2 3" key="1">
    <citation type="journal article" date="2010" name="Nature">
        <title>The Ectocarpus genome and the independent evolution of multicellularity in brown algae.</title>
        <authorList>
            <person name="Cock J.M."/>
            <person name="Sterck L."/>
            <person name="Rouze P."/>
            <person name="Scornet D."/>
            <person name="Allen A.E."/>
            <person name="Amoutzias G."/>
            <person name="Anthouard V."/>
            <person name="Artiguenave F."/>
            <person name="Aury J.M."/>
            <person name="Badger J.H."/>
            <person name="Beszteri B."/>
            <person name="Billiau K."/>
            <person name="Bonnet E."/>
            <person name="Bothwell J.H."/>
            <person name="Bowler C."/>
            <person name="Boyen C."/>
            <person name="Brownlee C."/>
            <person name="Carrano C.J."/>
            <person name="Charrier B."/>
            <person name="Cho G.Y."/>
            <person name="Coelho S.M."/>
            <person name="Collen J."/>
            <person name="Corre E."/>
            <person name="Da Silva C."/>
            <person name="Delage L."/>
            <person name="Delaroque N."/>
            <person name="Dittami S.M."/>
            <person name="Doulbeau S."/>
            <person name="Elias M."/>
            <person name="Farnham G."/>
            <person name="Gachon C.M."/>
            <person name="Gschloessl B."/>
            <person name="Heesch S."/>
            <person name="Jabbari K."/>
            <person name="Jubin C."/>
            <person name="Kawai H."/>
            <person name="Kimura K."/>
            <person name="Kloareg B."/>
            <person name="Kupper F.C."/>
            <person name="Lang D."/>
            <person name="Le Bail A."/>
            <person name="Leblanc C."/>
            <person name="Lerouge P."/>
            <person name="Lohr M."/>
            <person name="Lopez P.J."/>
            <person name="Martens C."/>
            <person name="Maumus F."/>
            <person name="Michel G."/>
            <person name="Miranda-Saavedra D."/>
            <person name="Morales J."/>
            <person name="Moreau H."/>
            <person name="Motomura T."/>
            <person name="Nagasato C."/>
            <person name="Napoli C.A."/>
            <person name="Nelson D.R."/>
            <person name="Nyvall-Collen P."/>
            <person name="Peters A.F."/>
            <person name="Pommier C."/>
            <person name="Potin P."/>
            <person name="Poulain J."/>
            <person name="Quesneville H."/>
            <person name="Read B."/>
            <person name="Rensing S.A."/>
            <person name="Ritter A."/>
            <person name="Rousvoal S."/>
            <person name="Samanta M."/>
            <person name="Samson G."/>
            <person name="Schroeder D.C."/>
            <person name="Segurens B."/>
            <person name="Strittmatter M."/>
            <person name="Tonon T."/>
            <person name="Tregear J.W."/>
            <person name="Valentin K."/>
            <person name="von Dassow P."/>
            <person name="Yamagishi T."/>
            <person name="Van de Peer Y."/>
            <person name="Wincker P."/>
        </authorList>
    </citation>
    <scope>NUCLEOTIDE SEQUENCE [LARGE SCALE GENOMIC DNA]</scope>
    <source>
        <strain evidence="3">Ec32 / CCAP1310/4</strain>
    </source>
</reference>